<evidence type="ECO:0000313" key="2">
    <source>
        <dbReference type="EMBL" id="GHE70040.1"/>
    </source>
</evidence>
<organism evidence="2 3">
    <name type="scientific">Streptomyces capitiformicae</name>
    <dbReference type="NCBI Taxonomy" id="2014920"/>
    <lineage>
        <taxon>Bacteria</taxon>
        <taxon>Bacillati</taxon>
        <taxon>Actinomycetota</taxon>
        <taxon>Actinomycetes</taxon>
        <taxon>Kitasatosporales</taxon>
        <taxon>Streptomycetaceae</taxon>
        <taxon>Streptomyces</taxon>
    </lineage>
</organism>
<feature type="compositionally biased region" description="Basic and acidic residues" evidence="1">
    <location>
        <begin position="95"/>
        <end position="104"/>
    </location>
</feature>
<comment type="caution">
    <text evidence="2">The sequence shown here is derived from an EMBL/GenBank/DDBJ whole genome shotgun (WGS) entry which is preliminary data.</text>
</comment>
<sequence>MGIALRATCLALGARMCSHKCMTVVSRRGAVSGAEDTDEVGGRVIPRPGIQDGVLRGEADQSFVAAQGCGEAEEDLIVAGMSFIARAESAVAGQSRDRPLDSRTRGSARPASTG</sequence>
<reference evidence="2" key="2">
    <citation type="submission" date="2020-09" db="EMBL/GenBank/DDBJ databases">
        <authorList>
            <person name="Sun Q."/>
            <person name="Zhou Y."/>
        </authorList>
    </citation>
    <scope>NUCLEOTIDE SEQUENCE</scope>
    <source>
        <strain evidence="2">CGMCC 4.7403</strain>
    </source>
</reference>
<evidence type="ECO:0000313" key="3">
    <source>
        <dbReference type="Proteomes" id="UP000603227"/>
    </source>
</evidence>
<proteinExistence type="predicted"/>
<evidence type="ECO:0000256" key="1">
    <source>
        <dbReference type="SAM" id="MobiDB-lite"/>
    </source>
</evidence>
<dbReference type="AlphaFoldDB" id="A0A919DRL7"/>
<protein>
    <submittedName>
        <fullName evidence="2">Uncharacterized protein</fullName>
    </submittedName>
</protein>
<reference evidence="2" key="1">
    <citation type="journal article" date="2014" name="Int. J. Syst. Evol. Microbiol.">
        <title>Complete genome sequence of Corynebacterium casei LMG S-19264T (=DSM 44701T), isolated from a smear-ripened cheese.</title>
        <authorList>
            <consortium name="US DOE Joint Genome Institute (JGI-PGF)"/>
            <person name="Walter F."/>
            <person name="Albersmeier A."/>
            <person name="Kalinowski J."/>
            <person name="Ruckert C."/>
        </authorList>
    </citation>
    <scope>NUCLEOTIDE SEQUENCE</scope>
    <source>
        <strain evidence="2">CGMCC 4.7403</strain>
    </source>
</reference>
<dbReference type="EMBL" id="BNAT01000075">
    <property type="protein sequence ID" value="GHE70040.1"/>
    <property type="molecule type" value="Genomic_DNA"/>
</dbReference>
<name>A0A919DRL7_9ACTN</name>
<dbReference type="Proteomes" id="UP000603227">
    <property type="component" value="Unassembled WGS sequence"/>
</dbReference>
<gene>
    <name evidence="2" type="ORF">GCM10017771_93960</name>
</gene>
<keyword evidence="3" id="KW-1185">Reference proteome</keyword>
<accession>A0A919DRL7</accession>
<feature type="region of interest" description="Disordered" evidence="1">
    <location>
        <begin position="89"/>
        <end position="114"/>
    </location>
</feature>